<dbReference type="InterPro" id="IPR048667">
    <property type="entry name" value="Imm5-like"/>
</dbReference>
<reference evidence="2 3" key="1">
    <citation type="submission" date="2021-07" db="EMBL/GenBank/DDBJ databases">
        <title>Prevalence and characterization of methicillin-resistant Macrococcus spp. in food producing animals and meat in Switzerland in 2019.</title>
        <authorList>
            <person name="Keller J.E."/>
            <person name="Schwendener S."/>
            <person name="Neuenschwander J."/>
            <person name="Overesch G."/>
            <person name="Perreten V."/>
        </authorList>
    </citation>
    <scope>NUCLEOTIDE SEQUENCE [LARGE SCALE GENOMIC DNA]</scope>
    <source>
        <strain evidence="2 3">19Msa0936</strain>
    </source>
</reference>
<evidence type="ECO:0000313" key="3">
    <source>
        <dbReference type="Proteomes" id="UP000826802"/>
    </source>
</evidence>
<dbReference type="AlphaFoldDB" id="A0AAJ4PBD1"/>
<name>A0AAJ4PBD1_9STAP</name>
<organism evidence="2 3">
    <name type="scientific">Macrococcoides bohemicum</name>
    <dbReference type="NCBI Taxonomy" id="1903056"/>
    <lineage>
        <taxon>Bacteria</taxon>
        <taxon>Bacillati</taxon>
        <taxon>Bacillota</taxon>
        <taxon>Bacilli</taxon>
        <taxon>Bacillales</taxon>
        <taxon>Staphylococcaceae</taxon>
        <taxon>Macrococcoides</taxon>
    </lineage>
</organism>
<gene>
    <name evidence="2" type="ORF">KYI11_01805</name>
</gene>
<dbReference type="Pfam" id="PF21805">
    <property type="entry name" value="Imm5_like"/>
    <property type="match status" value="1"/>
</dbReference>
<protein>
    <recommendedName>
        <fullName evidence="1">Imm-5-like domain-containing protein</fullName>
    </recommendedName>
</protein>
<feature type="domain" description="Imm-5-like" evidence="1">
    <location>
        <begin position="10"/>
        <end position="75"/>
    </location>
</feature>
<accession>A0AAJ4PBD1</accession>
<sequence>MENENLPLGLNGEITAYELRKAEFLANTLIQNSLNEISKFALKIYAQAISTGHMRDHAMISSDYNIKFLNLLYNNKYNE</sequence>
<keyword evidence="3" id="KW-1185">Reference proteome</keyword>
<evidence type="ECO:0000313" key="2">
    <source>
        <dbReference type="EMBL" id="QYA42699.1"/>
    </source>
</evidence>
<dbReference type="EMBL" id="CP079981">
    <property type="protein sequence ID" value="QYA42699.1"/>
    <property type="molecule type" value="Genomic_DNA"/>
</dbReference>
<evidence type="ECO:0000259" key="1">
    <source>
        <dbReference type="Pfam" id="PF21805"/>
    </source>
</evidence>
<proteinExistence type="predicted"/>
<dbReference type="Proteomes" id="UP000826802">
    <property type="component" value="Chromosome"/>
</dbReference>
<dbReference type="RefSeq" id="WP_219503421.1">
    <property type="nucleotide sequence ID" value="NZ_CP079981.1"/>
</dbReference>